<sequence length="193" mass="21655">MKWQVLKPTKANYYLPVEGNLGLVILAKSGKSEIIIDLDKEGKHALILGLVDSDQQDNLELIVTTIHNAPNTHAETMIYGLVRDRAQVQIKGLIQIKKQAQRVTDFLTERILLLSDQSRAIAEPELEIEADEVRASHAATVASIDKNERFYLMSRGVTGVQAEQLIVSGFINQVINRIDDVKIRQQVCLMLKK</sequence>
<organism evidence="2 3">
    <name type="scientific">Candidatus Beckwithbacteria bacterium CG23_combo_of_CG06-09_8_20_14_all_47_9</name>
    <dbReference type="NCBI Taxonomy" id="1974498"/>
    <lineage>
        <taxon>Bacteria</taxon>
        <taxon>Candidatus Beckwithiibacteriota</taxon>
    </lineage>
</organism>
<dbReference type="EMBL" id="PCSQ01000071">
    <property type="protein sequence ID" value="PIP52231.1"/>
    <property type="molecule type" value="Genomic_DNA"/>
</dbReference>
<dbReference type="SUPFAM" id="SSF101960">
    <property type="entry name" value="Stabilizer of iron transporter SufD"/>
    <property type="match status" value="1"/>
</dbReference>
<dbReference type="GO" id="GO:0016226">
    <property type="term" value="P:iron-sulfur cluster assembly"/>
    <property type="evidence" value="ECO:0007669"/>
    <property type="project" value="InterPro"/>
</dbReference>
<dbReference type="Proteomes" id="UP000231081">
    <property type="component" value="Unassembled WGS sequence"/>
</dbReference>
<name>A0A2H0B3N0_9BACT</name>
<comment type="caution">
    <text evidence="2">The sequence shown here is derived from an EMBL/GenBank/DDBJ whole genome shotgun (WGS) entry which is preliminary data.</text>
</comment>
<proteinExistence type="predicted"/>
<dbReference type="PANTHER" id="PTHR43575:SF1">
    <property type="entry name" value="PROTEIN ABCI7, CHLOROPLASTIC"/>
    <property type="match status" value="1"/>
</dbReference>
<feature type="domain" description="SUF system FeS cluster assembly SufBD core" evidence="1">
    <location>
        <begin position="32"/>
        <end position="170"/>
    </location>
</feature>
<evidence type="ECO:0000313" key="2">
    <source>
        <dbReference type="EMBL" id="PIP52231.1"/>
    </source>
</evidence>
<dbReference type="InterPro" id="IPR037284">
    <property type="entry name" value="SUF_FeS_clus_asmbl_SufBD_sf"/>
</dbReference>
<gene>
    <name evidence="2" type="ORF">COX09_02720</name>
</gene>
<reference evidence="2 3" key="1">
    <citation type="submission" date="2017-09" db="EMBL/GenBank/DDBJ databases">
        <title>Depth-based differentiation of microbial function through sediment-hosted aquifers and enrichment of novel symbionts in the deep terrestrial subsurface.</title>
        <authorList>
            <person name="Probst A.J."/>
            <person name="Ladd B."/>
            <person name="Jarett J.K."/>
            <person name="Geller-Mcgrath D.E."/>
            <person name="Sieber C.M."/>
            <person name="Emerson J.B."/>
            <person name="Anantharaman K."/>
            <person name="Thomas B.C."/>
            <person name="Malmstrom R."/>
            <person name="Stieglmeier M."/>
            <person name="Klingl A."/>
            <person name="Woyke T."/>
            <person name="Ryan C.M."/>
            <person name="Banfield J.F."/>
        </authorList>
    </citation>
    <scope>NUCLEOTIDE SEQUENCE [LARGE SCALE GENOMIC DNA]</scope>
    <source>
        <strain evidence="2">CG23_combo_of_CG06-09_8_20_14_all_47_9</strain>
    </source>
</reference>
<protein>
    <recommendedName>
        <fullName evidence="1">SUF system FeS cluster assembly SufBD core domain-containing protein</fullName>
    </recommendedName>
</protein>
<dbReference type="Pfam" id="PF01458">
    <property type="entry name" value="SUFBD_core"/>
    <property type="match status" value="1"/>
</dbReference>
<dbReference type="AlphaFoldDB" id="A0A2H0B3N0"/>
<dbReference type="PANTHER" id="PTHR43575">
    <property type="entry name" value="PROTEIN ABCI7, CHLOROPLASTIC"/>
    <property type="match status" value="1"/>
</dbReference>
<accession>A0A2H0B3N0</accession>
<dbReference type="InterPro" id="IPR055346">
    <property type="entry name" value="Fe-S_cluster_assembly_SufBD"/>
</dbReference>
<evidence type="ECO:0000313" key="3">
    <source>
        <dbReference type="Proteomes" id="UP000231081"/>
    </source>
</evidence>
<dbReference type="InterPro" id="IPR000825">
    <property type="entry name" value="SUF_FeS_clus_asmbl_SufBD_core"/>
</dbReference>
<evidence type="ECO:0000259" key="1">
    <source>
        <dbReference type="Pfam" id="PF01458"/>
    </source>
</evidence>